<dbReference type="GO" id="GO:0008381">
    <property type="term" value="F:mechanosensitive monoatomic ion channel activity"/>
    <property type="evidence" value="ECO:0007669"/>
    <property type="project" value="UniProtKB-ARBA"/>
</dbReference>
<evidence type="ECO:0000259" key="9">
    <source>
        <dbReference type="Pfam" id="PF21082"/>
    </source>
</evidence>
<dbReference type="SUPFAM" id="SSF82689">
    <property type="entry name" value="Mechanosensitive channel protein MscS (YggB), C-terminal domain"/>
    <property type="match status" value="1"/>
</dbReference>
<feature type="transmembrane region" description="Helical" evidence="7">
    <location>
        <begin position="66"/>
        <end position="84"/>
    </location>
</feature>
<keyword evidence="11" id="KW-1185">Reference proteome</keyword>
<evidence type="ECO:0000313" key="11">
    <source>
        <dbReference type="Proteomes" id="UP000035909"/>
    </source>
</evidence>
<dbReference type="Pfam" id="PF00924">
    <property type="entry name" value="MS_channel_2nd"/>
    <property type="match status" value="1"/>
</dbReference>
<evidence type="ECO:0000256" key="2">
    <source>
        <dbReference type="ARBA" id="ARBA00008017"/>
    </source>
</evidence>
<dbReference type="Pfam" id="PF21082">
    <property type="entry name" value="MS_channel_3rd"/>
    <property type="match status" value="1"/>
</dbReference>
<gene>
    <name evidence="10" type="ORF">ABT57_21395</name>
</gene>
<dbReference type="PROSITE" id="PS51257">
    <property type="entry name" value="PROKAR_LIPOPROTEIN"/>
    <property type="match status" value="1"/>
</dbReference>
<organism evidence="10 11">
    <name type="scientific">Photobacterium ganghwense</name>
    <dbReference type="NCBI Taxonomy" id="320778"/>
    <lineage>
        <taxon>Bacteria</taxon>
        <taxon>Pseudomonadati</taxon>
        <taxon>Pseudomonadota</taxon>
        <taxon>Gammaproteobacteria</taxon>
        <taxon>Vibrionales</taxon>
        <taxon>Vibrionaceae</taxon>
        <taxon>Photobacterium</taxon>
    </lineage>
</organism>
<reference evidence="10 11" key="1">
    <citation type="submission" date="2015-05" db="EMBL/GenBank/DDBJ databases">
        <title>Photobacterium galathea sp. nov.</title>
        <authorList>
            <person name="Machado H."/>
            <person name="Gram L."/>
        </authorList>
    </citation>
    <scope>NUCLEOTIDE SEQUENCE [LARGE SCALE GENOMIC DNA]</scope>
    <source>
        <strain evidence="10 11">DSM 22954</strain>
    </source>
</reference>
<dbReference type="Proteomes" id="UP000035909">
    <property type="component" value="Unassembled WGS sequence"/>
</dbReference>
<feature type="domain" description="Mechanosensitive ion channel MscS" evidence="8">
    <location>
        <begin position="179"/>
        <end position="248"/>
    </location>
</feature>
<dbReference type="GO" id="GO:0005886">
    <property type="term" value="C:plasma membrane"/>
    <property type="evidence" value="ECO:0007669"/>
    <property type="project" value="UniProtKB-SubCell"/>
</dbReference>
<dbReference type="RefSeq" id="WP_047887292.1">
    <property type="nucleotide sequence ID" value="NZ_CP071325.1"/>
</dbReference>
<dbReference type="InterPro" id="IPR049278">
    <property type="entry name" value="MS_channel_C"/>
</dbReference>
<dbReference type="PATRIC" id="fig|320778.3.peg.4595"/>
<keyword evidence="5 7" id="KW-1133">Transmembrane helix</keyword>
<comment type="subcellular location">
    <subcellularLocation>
        <location evidence="1">Cell membrane</location>
        <topology evidence="1">Multi-pass membrane protein</topology>
    </subcellularLocation>
</comment>
<dbReference type="EMBL" id="LDOU01000024">
    <property type="protein sequence ID" value="KLV05772.1"/>
    <property type="molecule type" value="Genomic_DNA"/>
</dbReference>
<accession>A0A0J1JU08</accession>
<dbReference type="PROSITE" id="PS01246">
    <property type="entry name" value="UPF0003"/>
    <property type="match status" value="1"/>
</dbReference>
<dbReference type="SUPFAM" id="SSF82861">
    <property type="entry name" value="Mechanosensitive channel protein MscS (YggB), transmembrane region"/>
    <property type="match status" value="1"/>
</dbReference>
<evidence type="ECO:0000259" key="8">
    <source>
        <dbReference type="Pfam" id="PF00924"/>
    </source>
</evidence>
<dbReference type="AlphaFoldDB" id="A0A0J1JU08"/>
<dbReference type="InterPro" id="IPR011014">
    <property type="entry name" value="MscS_channel_TM-2"/>
</dbReference>
<evidence type="ECO:0000256" key="4">
    <source>
        <dbReference type="ARBA" id="ARBA00022692"/>
    </source>
</evidence>
<proteinExistence type="inferred from homology"/>
<feature type="domain" description="Mechanosensitive ion channel MscS C-terminal" evidence="9">
    <location>
        <begin position="264"/>
        <end position="342"/>
    </location>
</feature>
<feature type="transmembrane region" description="Helical" evidence="7">
    <location>
        <begin position="20"/>
        <end position="45"/>
    </location>
</feature>
<dbReference type="SUPFAM" id="SSF50182">
    <property type="entry name" value="Sm-like ribonucleoproteins"/>
    <property type="match status" value="1"/>
</dbReference>
<dbReference type="InterPro" id="IPR011066">
    <property type="entry name" value="MscS_channel_C_sf"/>
</dbReference>
<sequence>MNRVYAWWHALERGSSQDWMTNVGLLLLLSACLWAAWLLVTRHLLRAAGKTRLVWDDALIHAVRRPVSWLIWLWPAAFSLGVMIDNLTDYPTAFLSVVRHLMLVWTFIWVLLRLITNAEDAISANAKDATTINAISKILRLTVLVVGGLVMMQNLGLSLSGVLTFGGVGGLIVGMAAKDLLANFFGAIMIYFDQPFKLGDWIRSPDRQIEGTVEKIGFRMTVIRTFDQRPLYVPNAVFSSIVVENPSRMLNRRIKQKISLRYRDVDRIQSVVDSIKAMLVAHPDIETTHRTLIVNLDHYGASSLDILIYTFTKTTNWVAYQEIQQDVMLKVAAIVQQHGAEFAFPTSTLHLAQSPERRLESVRMEQAAG</sequence>
<dbReference type="InterPro" id="IPR010920">
    <property type="entry name" value="LSM_dom_sf"/>
</dbReference>
<dbReference type="PANTHER" id="PTHR43634">
    <property type="entry name" value="OW CONDUCTANCE MECHANOSENSITIVE CHANNEL"/>
    <property type="match status" value="1"/>
</dbReference>
<dbReference type="InterPro" id="IPR045042">
    <property type="entry name" value="YnaI-like"/>
</dbReference>
<keyword evidence="4 7" id="KW-0812">Transmembrane</keyword>
<evidence type="ECO:0000256" key="7">
    <source>
        <dbReference type="SAM" id="Phobius"/>
    </source>
</evidence>
<keyword evidence="6 7" id="KW-0472">Membrane</keyword>
<dbReference type="InterPro" id="IPR006685">
    <property type="entry name" value="MscS_channel_2nd"/>
</dbReference>
<evidence type="ECO:0000313" key="10">
    <source>
        <dbReference type="EMBL" id="KLV05772.1"/>
    </source>
</evidence>
<evidence type="ECO:0000256" key="1">
    <source>
        <dbReference type="ARBA" id="ARBA00004651"/>
    </source>
</evidence>
<dbReference type="PANTHER" id="PTHR43634:SF2">
    <property type="entry name" value="LOW CONDUCTANCE MECHANOSENSITIVE CHANNEL YNAI"/>
    <property type="match status" value="1"/>
</dbReference>
<dbReference type="Gene3D" id="3.30.70.100">
    <property type="match status" value="1"/>
</dbReference>
<keyword evidence="3" id="KW-1003">Cell membrane</keyword>
<comment type="similarity">
    <text evidence="2">Belongs to the MscS (TC 1.A.23) family.</text>
</comment>
<protein>
    <submittedName>
        <fullName evidence="10">Mechanosensitive ion channel protein MscS</fullName>
    </submittedName>
</protein>
<feature type="transmembrane region" description="Helical" evidence="7">
    <location>
        <begin position="90"/>
        <end position="112"/>
    </location>
</feature>
<dbReference type="STRING" id="320778.ABT57_21395"/>
<dbReference type="InterPro" id="IPR006686">
    <property type="entry name" value="MscS_channel_CS"/>
</dbReference>
<evidence type="ECO:0000256" key="5">
    <source>
        <dbReference type="ARBA" id="ARBA00022989"/>
    </source>
</evidence>
<evidence type="ECO:0000256" key="6">
    <source>
        <dbReference type="ARBA" id="ARBA00023136"/>
    </source>
</evidence>
<comment type="caution">
    <text evidence="10">The sequence shown here is derived from an EMBL/GenBank/DDBJ whole genome shotgun (WGS) entry which is preliminary data.</text>
</comment>
<evidence type="ECO:0000256" key="3">
    <source>
        <dbReference type="ARBA" id="ARBA00022475"/>
    </source>
</evidence>
<dbReference type="InterPro" id="IPR023408">
    <property type="entry name" value="MscS_beta-dom_sf"/>
</dbReference>
<dbReference type="Gene3D" id="2.30.30.60">
    <property type="match status" value="1"/>
</dbReference>
<dbReference type="Gene3D" id="1.10.287.1260">
    <property type="match status" value="1"/>
</dbReference>
<name>A0A0J1JU08_9GAMM</name>